<protein>
    <submittedName>
        <fullName evidence="4">FecR family protein</fullName>
    </submittedName>
</protein>
<evidence type="ECO:0000259" key="2">
    <source>
        <dbReference type="Pfam" id="PF04773"/>
    </source>
</evidence>
<gene>
    <name evidence="4" type="ORF">KTO63_16270</name>
</gene>
<dbReference type="RefSeq" id="WP_217792445.1">
    <property type="nucleotide sequence ID" value="NZ_JAHSPG010000013.1"/>
</dbReference>
<dbReference type="Pfam" id="PF16344">
    <property type="entry name" value="FecR_C"/>
    <property type="match status" value="1"/>
</dbReference>
<dbReference type="Pfam" id="PF04773">
    <property type="entry name" value="FecR"/>
    <property type="match status" value="1"/>
</dbReference>
<dbReference type="InterPro" id="IPR006860">
    <property type="entry name" value="FecR"/>
</dbReference>
<dbReference type="PANTHER" id="PTHR30273:SF2">
    <property type="entry name" value="PROTEIN FECR"/>
    <property type="match status" value="1"/>
</dbReference>
<accession>A0A9E2SA26</accession>
<dbReference type="InterPro" id="IPR012373">
    <property type="entry name" value="Ferrdict_sens_TM"/>
</dbReference>
<comment type="caution">
    <text evidence="4">The sequence shown here is derived from an EMBL/GenBank/DDBJ whole genome shotgun (WGS) entry which is preliminary data.</text>
</comment>
<name>A0A9E2SA26_9BACT</name>
<evidence type="ECO:0000256" key="1">
    <source>
        <dbReference type="SAM" id="Phobius"/>
    </source>
</evidence>
<dbReference type="EMBL" id="JAHSPG010000013">
    <property type="protein sequence ID" value="MBV4358721.1"/>
    <property type="molecule type" value="Genomic_DNA"/>
</dbReference>
<organism evidence="4 5">
    <name type="scientific">Pinibacter aurantiacus</name>
    <dbReference type="NCBI Taxonomy" id="2851599"/>
    <lineage>
        <taxon>Bacteria</taxon>
        <taxon>Pseudomonadati</taxon>
        <taxon>Bacteroidota</taxon>
        <taxon>Chitinophagia</taxon>
        <taxon>Chitinophagales</taxon>
        <taxon>Chitinophagaceae</taxon>
        <taxon>Pinibacter</taxon>
    </lineage>
</organism>
<dbReference type="Proteomes" id="UP000812270">
    <property type="component" value="Unassembled WGS sequence"/>
</dbReference>
<keyword evidence="1" id="KW-0812">Transmembrane</keyword>
<feature type="domain" description="Protein FecR C-terminal" evidence="3">
    <location>
        <begin position="340"/>
        <end position="403"/>
    </location>
</feature>
<dbReference type="PANTHER" id="PTHR30273">
    <property type="entry name" value="PERIPLASMIC SIGNAL SENSOR AND SIGMA FACTOR ACTIVATOR FECR-RELATED"/>
    <property type="match status" value="1"/>
</dbReference>
<feature type="domain" description="FecR protein" evidence="2">
    <location>
        <begin position="191"/>
        <end position="286"/>
    </location>
</feature>
<reference evidence="4" key="1">
    <citation type="submission" date="2021-06" db="EMBL/GenBank/DDBJ databases">
        <authorList>
            <person name="Huq M.A."/>
        </authorList>
    </citation>
    <scope>NUCLEOTIDE SEQUENCE</scope>
    <source>
        <strain evidence="4">MAH-26</strain>
    </source>
</reference>
<dbReference type="FunFam" id="2.60.120.1440:FF:000001">
    <property type="entry name" value="Putative anti-sigma factor"/>
    <property type="match status" value="1"/>
</dbReference>
<dbReference type="AlphaFoldDB" id="A0A9E2SA26"/>
<dbReference type="GO" id="GO:0016989">
    <property type="term" value="F:sigma factor antagonist activity"/>
    <property type="evidence" value="ECO:0007669"/>
    <property type="project" value="TreeGrafter"/>
</dbReference>
<proteinExistence type="predicted"/>
<feature type="transmembrane region" description="Helical" evidence="1">
    <location>
        <begin position="92"/>
        <end position="112"/>
    </location>
</feature>
<evidence type="ECO:0000313" key="5">
    <source>
        <dbReference type="Proteomes" id="UP000812270"/>
    </source>
</evidence>
<sequence length="413" mass="46053">MIEDQIKNILLKKVRRVNLSMDEQRQLDDWLSVSDDNKAILSQILDERQLAAELMILQNISTDTIWEKLRDDLQLQGAMVTSINNKPRMRRYWMYAAAAAVLLAIAIPVYRWQTGAEKSQLAQKDFSKKFDLPPASNKATLTLADGSVIVLSDSVHGVIGQQPGSTINVKGNGEVAYTPSGNNTAGNDFNTIRTPKGGQIHLVLPDETHVWLNAASSITYPTAFTGKERRVTITGEGYFEVASNKDKPFFVQTNKCVVQVLGTHFNVDTYEDDEDSRITLLEGKIRLKADVKNGSVGNMKDVDLSPGEQAVMANEGGNNTMNVIAHADIDKAMDWRNGLFNFDGVHLRALMRELSRWYDLDVDYEKDVPDIQFGGGMSRSVPLSEVLKGLEKMGVHFRIESERKLIVINQPAK</sequence>
<evidence type="ECO:0000313" key="4">
    <source>
        <dbReference type="EMBL" id="MBV4358721.1"/>
    </source>
</evidence>
<keyword evidence="1" id="KW-0472">Membrane</keyword>
<keyword evidence="5" id="KW-1185">Reference proteome</keyword>
<dbReference type="InterPro" id="IPR032508">
    <property type="entry name" value="FecR_C"/>
</dbReference>
<keyword evidence="1" id="KW-1133">Transmembrane helix</keyword>
<evidence type="ECO:0000259" key="3">
    <source>
        <dbReference type="Pfam" id="PF16344"/>
    </source>
</evidence>